<dbReference type="AlphaFoldDB" id="A0A5B0R0R1"/>
<feature type="region of interest" description="Disordered" evidence="1">
    <location>
        <begin position="79"/>
        <end position="210"/>
    </location>
</feature>
<dbReference type="EMBL" id="VSWC01000001">
    <property type="protein sequence ID" value="KAA1119132.1"/>
    <property type="molecule type" value="Genomic_DNA"/>
</dbReference>
<proteinExistence type="predicted"/>
<name>A0A5B0R0R1_PUCGR</name>
<evidence type="ECO:0000313" key="3">
    <source>
        <dbReference type="Proteomes" id="UP000324748"/>
    </source>
</evidence>
<protein>
    <submittedName>
        <fullName evidence="2">Uncharacterized protein</fullName>
    </submittedName>
</protein>
<gene>
    <name evidence="2" type="ORF">PGT21_015933</name>
</gene>
<keyword evidence="3" id="KW-1185">Reference proteome</keyword>
<organism evidence="2 3">
    <name type="scientific">Puccinia graminis f. sp. tritici</name>
    <dbReference type="NCBI Taxonomy" id="56615"/>
    <lineage>
        <taxon>Eukaryota</taxon>
        <taxon>Fungi</taxon>
        <taxon>Dikarya</taxon>
        <taxon>Basidiomycota</taxon>
        <taxon>Pucciniomycotina</taxon>
        <taxon>Pucciniomycetes</taxon>
        <taxon>Pucciniales</taxon>
        <taxon>Pucciniaceae</taxon>
        <taxon>Puccinia</taxon>
    </lineage>
</organism>
<reference evidence="2 3" key="1">
    <citation type="submission" date="2019-05" db="EMBL/GenBank/DDBJ databases">
        <title>Emergence of the Ug99 lineage of the wheat stem rust pathogen through somatic hybridization.</title>
        <authorList>
            <person name="Li F."/>
            <person name="Upadhyaya N.M."/>
            <person name="Sperschneider J."/>
            <person name="Matny O."/>
            <person name="Nguyen-Phuc H."/>
            <person name="Mago R."/>
            <person name="Raley C."/>
            <person name="Miller M.E."/>
            <person name="Silverstein K.A.T."/>
            <person name="Henningsen E."/>
            <person name="Hirsch C.D."/>
            <person name="Visser B."/>
            <person name="Pretorius Z.A."/>
            <person name="Steffenson B.J."/>
            <person name="Schwessinger B."/>
            <person name="Dodds P.N."/>
            <person name="Figueroa M."/>
        </authorList>
    </citation>
    <scope>NUCLEOTIDE SEQUENCE [LARGE SCALE GENOMIC DNA]</scope>
    <source>
        <strain evidence="2">21-0</strain>
    </source>
</reference>
<sequence>MSVQGLNRTDGLSIGPIPGSYGICLDLNPYEYGFRSRVWDVGCTPACKRCSLAYRLACSVARQSKLVCGPARQPAEVMPAQGAGVQKSPRILGTRPRPPPPRPLQRHGIVIGPPRKSPEDPRPSRAPSWTPEHRRSPRNNPGAHLAPPGLLRQPWRHFGASHQPTEHSRAPRSPWNDPEAHLAQDPSDNLGDAPEDPNSALSTPERPAAF</sequence>
<accession>A0A5B0R0R1</accession>
<comment type="caution">
    <text evidence="2">The sequence shown here is derived from an EMBL/GenBank/DDBJ whole genome shotgun (WGS) entry which is preliminary data.</text>
</comment>
<evidence type="ECO:0000313" key="2">
    <source>
        <dbReference type="EMBL" id="KAA1119132.1"/>
    </source>
</evidence>
<evidence type="ECO:0000256" key="1">
    <source>
        <dbReference type="SAM" id="MobiDB-lite"/>
    </source>
</evidence>
<dbReference type="Proteomes" id="UP000324748">
    <property type="component" value="Unassembled WGS sequence"/>
</dbReference>